<sequence>MPGAIVPGDGIPGWAGVTETEQGTPAQTAPAQTAPVQAEPERTP</sequence>
<keyword evidence="3" id="KW-1185">Reference proteome</keyword>
<gene>
    <name evidence="2" type="ORF">GCM10010439_49440</name>
</gene>
<evidence type="ECO:0000256" key="1">
    <source>
        <dbReference type="SAM" id="MobiDB-lite"/>
    </source>
</evidence>
<reference evidence="3" key="1">
    <citation type="journal article" date="2019" name="Int. J. Syst. Evol. Microbiol.">
        <title>The Global Catalogue of Microorganisms (GCM) 10K type strain sequencing project: providing services to taxonomists for standard genome sequencing and annotation.</title>
        <authorList>
            <consortium name="The Broad Institute Genomics Platform"/>
            <consortium name="The Broad Institute Genome Sequencing Center for Infectious Disease"/>
            <person name="Wu L."/>
            <person name="Ma J."/>
        </authorList>
    </citation>
    <scope>NUCLEOTIDE SEQUENCE [LARGE SCALE GENOMIC DNA]</scope>
    <source>
        <strain evidence="3">JCM 8201</strain>
    </source>
</reference>
<accession>A0ABP6H033</accession>
<dbReference type="EMBL" id="BAAATZ010000021">
    <property type="protein sequence ID" value="GAA2732216.1"/>
    <property type="molecule type" value="Genomic_DNA"/>
</dbReference>
<evidence type="ECO:0000313" key="2">
    <source>
        <dbReference type="EMBL" id="GAA2732216.1"/>
    </source>
</evidence>
<feature type="region of interest" description="Disordered" evidence="1">
    <location>
        <begin position="1"/>
        <end position="44"/>
    </location>
</feature>
<organism evidence="2 3">
    <name type="scientific">Actinocorallia aurantiaca</name>
    <dbReference type="NCBI Taxonomy" id="46204"/>
    <lineage>
        <taxon>Bacteria</taxon>
        <taxon>Bacillati</taxon>
        <taxon>Actinomycetota</taxon>
        <taxon>Actinomycetes</taxon>
        <taxon>Streptosporangiales</taxon>
        <taxon>Thermomonosporaceae</taxon>
        <taxon>Actinocorallia</taxon>
    </lineage>
</organism>
<feature type="compositionally biased region" description="Low complexity" evidence="1">
    <location>
        <begin position="20"/>
        <end position="38"/>
    </location>
</feature>
<evidence type="ECO:0000313" key="3">
    <source>
        <dbReference type="Proteomes" id="UP001501842"/>
    </source>
</evidence>
<name>A0ABP6H033_9ACTN</name>
<dbReference type="Proteomes" id="UP001501842">
    <property type="component" value="Unassembled WGS sequence"/>
</dbReference>
<comment type="caution">
    <text evidence="2">The sequence shown here is derived from an EMBL/GenBank/DDBJ whole genome shotgun (WGS) entry which is preliminary data.</text>
</comment>
<proteinExistence type="predicted"/>
<protein>
    <submittedName>
        <fullName evidence="2">Uncharacterized protein</fullName>
    </submittedName>
</protein>